<dbReference type="PANTHER" id="PTHR30231:SF42">
    <property type="entry name" value="EXONUCLEASE"/>
    <property type="match status" value="1"/>
</dbReference>
<dbReference type="PANTHER" id="PTHR30231">
    <property type="entry name" value="DNA POLYMERASE III SUBUNIT EPSILON"/>
    <property type="match status" value="1"/>
</dbReference>
<keyword evidence="4" id="KW-0540">Nuclease</keyword>
<dbReference type="Gene3D" id="3.30.420.10">
    <property type="entry name" value="Ribonuclease H-like superfamily/Ribonuclease H"/>
    <property type="match status" value="1"/>
</dbReference>
<protein>
    <submittedName>
        <fullName evidence="7">DNA polymerase III epsilon subunit</fullName>
        <ecNumber evidence="7">2.7.7.7</ecNumber>
    </submittedName>
</protein>
<organism evidence="7 8">
    <name type="scientific">Sporomusa ovata</name>
    <dbReference type="NCBI Taxonomy" id="2378"/>
    <lineage>
        <taxon>Bacteria</taxon>
        <taxon>Bacillati</taxon>
        <taxon>Bacillota</taxon>
        <taxon>Negativicutes</taxon>
        <taxon>Selenomonadales</taxon>
        <taxon>Sporomusaceae</taxon>
        <taxon>Sporomusa</taxon>
    </lineage>
</organism>
<dbReference type="GO" id="GO:0008270">
    <property type="term" value="F:zinc ion binding"/>
    <property type="evidence" value="ECO:0007669"/>
    <property type="project" value="UniProtKB-KW"/>
</dbReference>
<dbReference type="InterPro" id="IPR007527">
    <property type="entry name" value="Znf_SWIM"/>
</dbReference>
<dbReference type="GO" id="GO:0008408">
    <property type="term" value="F:3'-5' exonuclease activity"/>
    <property type="evidence" value="ECO:0007669"/>
    <property type="project" value="TreeGrafter"/>
</dbReference>
<keyword evidence="4" id="KW-0269">Exonuclease</keyword>
<dbReference type="FunFam" id="3.30.420.10:FF:000045">
    <property type="entry name" value="3'-5' exonuclease DinG"/>
    <property type="match status" value="1"/>
</dbReference>
<evidence type="ECO:0000313" key="7">
    <source>
        <dbReference type="EMBL" id="CQR73351.1"/>
    </source>
</evidence>
<dbReference type="SMART" id="SM00575">
    <property type="entry name" value="ZnF_PMZ"/>
    <property type="match status" value="1"/>
</dbReference>
<evidence type="ECO:0000256" key="3">
    <source>
        <dbReference type="ARBA" id="ARBA00022833"/>
    </source>
</evidence>
<evidence type="ECO:0000256" key="5">
    <source>
        <dbReference type="PROSITE-ProRule" id="PRU00325"/>
    </source>
</evidence>
<dbReference type="InterPro" id="IPR036397">
    <property type="entry name" value="RNaseH_sf"/>
</dbReference>
<keyword evidence="3" id="KW-0862">Zinc</keyword>
<accession>A0A0U1L113</accession>
<dbReference type="InterPro" id="IPR012337">
    <property type="entry name" value="RNaseH-like_sf"/>
</dbReference>
<dbReference type="PROSITE" id="PS50966">
    <property type="entry name" value="ZF_SWIM"/>
    <property type="match status" value="1"/>
</dbReference>
<dbReference type="GO" id="GO:0003887">
    <property type="term" value="F:DNA-directed DNA polymerase activity"/>
    <property type="evidence" value="ECO:0007669"/>
    <property type="project" value="UniProtKB-EC"/>
</dbReference>
<dbReference type="InterPro" id="IPR013520">
    <property type="entry name" value="Ribonucl_H"/>
</dbReference>
<dbReference type="Pfam" id="PF00929">
    <property type="entry name" value="RNase_T"/>
    <property type="match status" value="1"/>
</dbReference>
<dbReference type="EC" id="2.7.7.7" evidence="7"/>
<dbReference type="RefSeq" id="WP_021168134.1">
    <property type="nucleotide sequence ID" value="NZ_CTRP01000012.1"/>
</dbReference>
<dbReference type="Pfam" id="PF04434">
    <property type="entry name" value="SWIM"/>
    <property type="match status" value="1"/>
</dbReference>
<keyword evidence="1" id="KW-0479">Metal-binding</keyword>
<proteinExistence type="predicted"/>
<evidence type="ECO:0000256" key="4">
    <source>
        <dbReference type="ARBA" id="ARBA00022839"/>
    </source>
</evidence>
<reference evidence="8" key="1">
    <citation type="submission" date="2015-03" db="EMBL/GenBank/DDBJ databases">
        <authorList>
            <person name="Nijsse Bart"/>
        </authorList>
    </citation>
    <scope>NUCLEOTIDE SEQUENCE [LARGE SCALE GENOMIC DNA]</scope>
</reference>
<keyword evidence="7" id="KW-0808">Transferase</keyword>
<sequence>MNFVAIDFETANRDPASACSLGLVVVKDGVITEQKQWLIQPPNLAFDYRHIKTHGITPEMVKDAPNLAAIWLDLKPYIDNQILLAHNAQFDINVLHNTTAVYNLELPVFKSVCTVELSRRAWPELKNHKLSTIANTLGIALDHHNSSSDALACAKIALNACNCLNLKHITDCFDLLDMQSTFETFEYVRDFWDEQGFEVHSTEDQIKRQKSAAKVCVESLDIENKIAVINGYDVTLCSCTCRDYSVRRFPCKHMYRLAIELGIFEEQPTIKSKTKKNSCTLTISADQIYEQVLSDIKDDFTCGKISKAEYDRQISRLSKIFCENSLAQKVNT</sequence>
<keyword evidence="7" id="KW-0548">Nucleotidyltransferase</keyword>
<dbReference type="AlphaFoldDB" id="A0A0U1L113"/>
<dbReference type="SUPFAM" id="SSF53098">
    <property type="entry name" value="Ribonuclease H-like"/>
    <property type="match status" value="1"/>
</dbReference>
<gene>
    <name evidence="7" type="ORF">SpAn4DRAFT_2583</name>
</gene>
<dbReference type="InterPro" id="IPR006564">
    <property type="entry name" value="Znf_PMZ"/>
</dbReference>
<keyword evidence="4" id="KW-0378">Hydrolase</keyword>
<dbReference type="GO" id="GO:0005829">
    <property type="term" value="C:cytosol"/>
    <property type="evidence" value="ECO:0007669"/>
    <property type="project" value="TreeGrafter"/>
</dbReference>
<keyword evidence="8" id="KW-1185">Reference proteome</keyword>
<evidence type="ECO:0000256" key="1">
    <source>
        <dbReference type="ARBA" id="ARBA00022723"/>
    </source>
</evidence>
<feature type="domain" description="SWIM-type" evidence="6">
    <location>
        <begin position="224"/>
        <end position="262"/>
    </location>
</feature>
<evidence type="ECO:0000313" key="8">
    <source>
        <dbReference type="Proteomes" id="UP000049855"/>
    </source>
</evidence>
<keyword evidence="2 5" id="KW-0863">Zinc-finger</keyword>
<dbReference type="EMBL" id="CTRP01000012">
    <property type="protein sequence ID" value="CQR73351.1"/>
    <property type="molecule type" value="Genomic_DNA"/>
</dbReference>
<evidence type="ECO:0000256" key="2">
    <source>
        <dbReference type="ARBA" id="ARBA00022771"/>
    </source>
</evidence>
<evidence type="ECO:0000259" key="6">
    <source>
        <dbReference type="PROSITE" id="PS50966"/>
    </source>
</evidence>
<name>A0A0U1L113_9FIRM</name>
<dbReference type="CDD" id="cd06130">
    <property type="entry name" value="DNA_pol_III_epsilon_like"/>
    <property type="match status" value="1"/>
</dbReference>
<dbReference type="Proteomes" id="UP000049855">
    <property type="component" value="Unassembled WGS sequence"/>
</dbReference>
<dbReference type="GO" id="GO:0003676">
    <property type="term" value="F:nucleic acid binding"/>
    <property type="evidence" value="ECO:0007669"/>
    <property type="project" value="InterPro"/>
</dbReference>
<dbReference type="SMART" id="SM00479">
    <property type="entry name" value="EXOIII"/>
    <property type="match status" value="1"/>
</dbReference>